<evidence type="ECO:0000313" key="11">
    <source>
        <dbReference type="Proteomes" id="UP000678393"/>
    </source>
</evidence>
<organism evidence="10 11">
    <name type="scientific">Candidula unifasciata</name>
    <dbReference type="NCBI Taxonomy" id="100452"/>
    <lineage>
        <taxon>Eukaryota</taxon>
        <taxon>Metazoa</taxon>
        <taxon>Spiralia</taxon>
        <taxon>Lophotrochozoa</taxon>
        <taxon>Mollusca</taxon>
        <taxon>Gastropoda</taxon>
        <taxon>Heterobranchia</taxon>
        <taxon>Euthyneura</taxon>
        <taxon>Panpulmonata</taxon>
        <taxon>Eupulmonata</taxon>
        <taxon>Stylommatophora</taxon>
        <taxon>Helicina</taxon>
        <taxon>Helicoidea</taxon>
        <taxon>Geomitridae</taxon>
        <taxon>Candidula</taxon>
    </lineage>
</organism>
<dbReference type="InterPro" id="IPR012132">
    <property type="entry name" value="GMC_OxRdtase"/>
</dbReference>
<feature type="domain" description="Glucose-methanol-choline oxidoreductase N-terminal" evidence="8">
    <location>
        <begin position="123"/>
        <end position="146"/>
    </location>
</feature>
<feature type="signal peptide" evidence="7">
    <location>
        <begin position="1"/>
        <end position="16"/>
    </location>
</feature>
<dbReference type="InterPro" id="IPR007867">
    <property type="entry name" value="GMC_OxRtase_C"/>
</dbReference>
<reference evidence="10" key="1">
    <citation type="submission" date="2021-04" db="EMBL/GenBank/DDBJ databases">
        <authorList>
            <consortium name="Molecular Ecology Group"/>
        </authorList>
    </citation>
    <scope>NUCLEOTIDE SEQUENCE</scope>
</reference>
<evidence type="ECO:0000256" key="7">
    <source>
        <dbReference type="SAM" id="SignalP"/>
    </source>
</evidence>
<sequence length="579" mass="64614">MSLVRVLLVLVSAILAYRLQRLVFSSNEAPGEYLVTRLNDSYDYIIVGAGSAGCVLANRLSEDKGVTVLLLEAGGDDRGQPTIMTPGYAGRVRHSVFDWEYYTEPQKHAMEAFKDKKSYWPRGRALGGTSNLNSMLYTRGHKLDFDRWAAEGAEGWSYKDVLPFFIKAEDIQDLELVNSEYHGKGGPLKVTVPKTVPVTDYILQAGLELGLPISDPNGASMRGIYRAQSTSYQGTRWSTSRGYLHPVMSRGNLHVRINTHVTRILFEAKKAVGVEMVYNGRKEVVYTNKEIVLSAGAVGSPQILMLSGVGPHEHLKQLGLPLVADLPVGANLQDHVYFEYCVGINQSLTANREMQESLWTQAQYKLFRSGILSSSNYVEVLVFDSTGEESKRLDWPDLEVMFHGTPSTVEGLRTFGYTEQALKDSSKRKIYKDLFQCEPALLRPQSRGTIRLRSGDPFDYPLIDPNYLEAEEDVHVLVRDGPGQLCGEHLYDSDPYWTCMARNRLHTIYHPSGTCKMGATGDPTSVVDPRLRVQKIEGLRVADASIMPYITSANINAAVVMIAEKAAHVIREDRPRQKD</sequence>
<evidence type="ECO:0000256" key="5">
    <source>
        <dbReference type="PIRSR" id="PIRSR000137-2"/>
    </source>
</evidence>
<evidence type="ECO:0000256" key="6">
    <source>
        <dbReference type="RuleBase" id="RU003968"/>
    </source>
</evidence>
<keyword evidence="11" id="KW-1185">Reference proteome</keyword>
<keyword evidence="7" id="KW-0732">Signal</keyword>
<evidence type="ECO:0000256" key="2">
    <source>
        <dbReference type="ARBA" id="ARBA00010790"/>
    </source>
</evidence>
<evidence type="ECO:0000259" key="8">
    <source>
        <dbReference type="PROSITE" id="PS00623"/>
    </source>
</evidence>
<evidence type="ECO:0000256" key="1">
    <source>
        <dbReference type="ARBA" id="ARBA00001974"/>
    </source>
</evidence>
<dbReference type="Pfam" id="PF00732">
    <property type="entry name" value="GMC_oxred_N"/>
    <property type="match status" value="1"/>
</dbReference>
<dbReference type="SUPFAM" id="SSF54373">
    <property type="entry name" value="FAD-linked reductases, C-terminal domain"/>
    <property type="match status" value="1"/>
</dbReference>
<dbReference type="GO" id="GO:0050660">
    <property type="term" value="F:flavin adenine dinucleotide binding"/>
    <property type="evidence" value="ECO:0007669"/>
    <property type="project" value="InterPro"/>
</dbReference>
<dbReference type="InterPro" id="IPR036188">
    <property type="entry name" value="FAD/NAD-bd_sf"/>
</dbReference>
<protein>
    <recommendedName>
        <fullName evidence="8 9">Glucose-methanol-choline oxidoreductase N-terminal domain-containing protein</fullName>
    </recommendedName>
</protein>
<feature type="binding site" evidence="5">
    <location>
        <position position="261"/>
    </location>
    <ligand>
        <name>FAD</name>
        <dbReference type="ChEBI" id="CHEBI:57692"/>
    </ligand>
</feature>
<proteinExistence type="inferred from homology"/>
<dbReference type="PIRSF" id="PIRSF000137">
    <property type="entry name" value="Alcohol_oxidase"/>
    <property type="match status" value="1"/>
</dbReference>
<name>A0A8S3Z5D5_9EUPU</name>
<evidence type="ECO:0000313" key="10">
    <source>
        <dbReference type="EMBL" id="CAG5121966.1"/>
    </source>
</evidence>
<comment type="cofactor">
    <cofactor evidence="1 5">
        <name>FAD</name>
        <dbReference type="ChEBI" id="CHEBI:57692"/>
    </cofactor>
</comment>
<feature type="chain" id="PRO_5035787791" description="Glucose-methanol-choline oxidoreductase N-terminal domain-containing protein" evidence="7">
    <location>
        <begin position="17"/>
        <end position="579"/>
    </location>
</feature>
<dbReference type="PANTHER" id="PTHR11552">
    <property type="entry name" value="GLUCOSE-METHANOL-CHOLINE GMC OXIDOREDUCTASE"/>
    <property type="match status" value="1"/>
</dbReference>
<feature type="binding site" evidence="5">
    <location>
        <position position="129"/>
    </location>
    <ligand>
        <name>FAD</name>
        <dbReference type="ChEBI" id="CHEBI:57692"/>
    </ligand>
</feature>
<dbReference type="PROSITE" id="PS00624">
    <property type="entry name" value="GMC_OXRED_2"/>
    <property type="match status" value="1"/>
</dbReference>
<dbReference type="Pfam" id="PF05199">
    <property type="entry name" value="GMC_oxred_C"/>
    <property type="match status" value="1"/>
</dbReference>
<dbReference type="InterPro" id="IPR000172">
    <property type="entry name" value="GMC_OxRdtase_N"/>
</dbReference>
<keyword evidence="3 6" id="KW-0285">Flavoprotein</keyword>
<dbReference type="SUPFAM" id="SSF51905">
    <property type="entry name" value="FAD/NAD(P)-binding domain"/>
    <property type="match status" value="1"/>
</dbReference>
<evidence type="ECO:0000256" key="4">
    <source>
        <dbReference type="ARBA" id="ARBA00022827"/>
    </source>
</evidence>
<evidence type="ECO:0000256" key="3">
    <source>
        <dbReference type="ARBA" id="ARBA00022630"/>
    </source>
</evidence>
<keyword evidence="4 5" id="KW-0274">FAD</keyword>
<feature type="domain" description="Glucose-methanol-choline oxidoreductase N-terminal" evidence="9">
    <location>
        <begin position="296"/>
        <end position="310"/>
    </location>
</feature>
<dbReference type="AlphaFoldDB" id="A0A8S3Z5D5"/>
<dbReference type="Proteomes" id="UP000678393">
    <property type="component" value="Unassembled WGS sequence"/>
</dbReference>
<evidence type="ECO:0000259" key="9">
    <source>
        <dbReference type="PROSITE" id="PS00624"/>
    </source>
</evidence>
<accession>A0A8S3Z5D5</accession>
<dbReference type="OrthoDB" id="269227at2759"/>
<dbReference type="PANTHER" id="PTHR11552:SF147">
    <property type="entry name" value="CHOLINE DEHYDROGENASE, MITOCHONDRIAL"/>
    <property type="match status" value="1"/>
</dbReference>
<dbReference type="Gene3D" id="3.30.560.10">
    <property type="entry name" value="Glucose Oxidase, domain 3"/>
    <property type="match status" value="1"/>
</dbReference>
<dbReference type="PROSITE" id="PS00623">
    <property type="entry name" value="GMC_OXRED_1"/>
    <property type="match status" value="1"/>
</dbReference>
<dbReference type="EMBL" id="CAJHNH020001201">
    <property type="protein sequence ID" value="CAG5121966.1"/>
    <property type="molecule type" value="Genomic_DNA"/>
</dbReference>
<dbReference type="Gene3D" id="3.50.50.60">
    <property type="entry name" value="FAD/NAD(P)-binding domain"/>
    <property type="match status" value="1"/>
</dbReference>
<comment type="caution">
    <text evidence="10">The sequence shown here is derived from an EMBL/GenBank/DDBJ whole genome shotgun (WGS) entry which is preliminary data.</text>
</comment>
<comment type="similarity">
    <text evidence="2 6">Belongs to the GMC oxidoreductase family.</text>
</comment>
<gene>
    <name evidence="10" type="ORF">CUNI_LOCUS7524</name>
</gene>
<dbReference type="GO" id="GO:0016614">
    <property type="term" value="F:oxidoreductase activity, acting on CH-OH group of donors"/>
    <property type="evidence" value="ECO:0007669"/>
    <property type="project" value="InterPro"/>
</dbReference>